<dbReference type="Proteomes" id="UP000265520">
    <property type="component" value="Unassembled WGS sequence"/>
</dbReference>
<keyword evidence="2" id="KW-1185">Reference proteome</keyword>
<evidence type="ECO:0000313" key="2">
    <source>
        <dbReference type="Proteomes" id="UP000265520"/>
    </source>
</evidence>
<proteinExistence type="predicted"/>
<reference evidence="1 2" key="1">
    <citation type="journal article" date="2018" name="Front. Plant Sci.">
        <title>Red Clover (Trifolium pratense) and Zigzag Clover (T. medium) - A Picture of Genomic Similarities and Differences.</title>
        <authorList>
            <person name="Dluhosova J."/>
            <person name="Istvanek J."/>
            <person name="Nedelnik J."/>
            <person name="Repkova J."/>
        </authorList>
    </citation>
    <scope>NUCLEOTIDE SEQUENCE [LARGE SCALE GENOMIC DNA]</scope>
    <source>
        <strain evidence="2">cv. 10/8</strain>
        <tissue evidence="1">Leaf</tissue>
    </source>
</reference>
<evidence type="ECO:0000313" key="1">
    <source>
        <dbReference type="EMBL" id="MCI22439.1"/>
    </source>
</evidence>
<name>A0A392QEX2_9FABA</name>
<comment type="caution">
    <text evidence="1">The sequence shown here is derived from an EMBL/GenBank/DDBJ whole genome shotgun (WGS) entry which is preliminary data.</text>
</comment>
<dbReference type="AlphaFoldDB" id="A0A392QEX2"/>
<accession>A0A392QEX2</accession>
<dbReference type="EMBL" id="LXQA010130539">
    <property type="protein sequence ID" value="MCI22439.1"/>
    <property type="molecule type" value="Genomic_DNA"/>
</dbReference>
<protein>
    <submittedName>
        <fullName evidence="1">Uncharacterized protein</fullName>
    </submittedName>
</protein>
<sequence length="37" mass="4161">MKWPASAAAGYRNGGWREGEAEDAKGIRVCVIRLRRE</sequence>
<organism evidence="1 2">
    <name type="scientific">Trifolium medium</name>
    <dbReference type="NCBI Taxonomy" id="97028"/>
    <lineage>
        <taxon>Eukaryota</taxon>
        <taxon>Viridiplantae</taxon>
        <taxon>Streptophyta</taxon>
        <taxon>Embryophyta</taxon>
        <taxon>Tracheophyta</taxon>
        <taxon>Spermatophyta</taxon>
        <taxon>Magnoliopsida</taxon>
        <taxon>eudicotyledons</taxon>
        <taxon>Gunneridae</taxon>
        <taxon>Pentapetalae</taxon>
        <taxon>rosids</taxon>
        <taxon>fabids</taxon>
        <taxon>Fabales</taxon>
        <taxon>Fabaceae</taxon>
        <taxon>Papilionoideae</taxon>
        <taxon>50 kb inversion clade</taxon>
        <taxon>NPAAA clade</taxon>
        <taxon>Hologalegina</taxon>
        <taxon>IRL clade</taxon>
        <taxon>Trifolieae</taxon>
        <taxon>Trifolium</taxon>
    </lineage>
</organism>
<feature type="non-terminal residue" evidence="1">
    <location>
        <position position="37"/>
    </location>
</feature>